<accession>A0AAD8J0Z5</accession>
<dbReference type="Proteomes" id="UP001237642">
    <property type="component" value="Unassembled WGS sequence"/>
</dbReference>
<evidence type="ECO:0000256" key="4">
    <source>
        <dbReference type="ARBA" id="ARBA00023136"/>
    </source>
</evidence>
<dbReference type="PROSITE" id="PS51257">
    <property type="entry name" value="PROKAR_LIPOPROTEIN"/>
    <property type="match status" value="1"/>
</dbReference>
<comment type="subcellular location">
    <subcellularLocation>
        <location evidence="1">Golgi apparatus membrane</location>
        <topology evidence="1">Single-pass membrane protein</topology>
    </subcellularLocation>
</comment>
<evidence type="ECO:0000313" key="6">
    <source>
        <dbReference type="EMBL" id="KAK1394988.1"/>
    </source>
</evidence>
<evidence type="ECO:0000313" key="7">
    <source>
        <dbReference type="Proteomes" id="UP001237642"/>
    </source>
</evidence>
<dbReference type="GO" id="GO:0000139">
    <property type="term" value="C:Golgi membrane"/>
    <property type="evidence" value="ECO:0007669"/>
    <property type="project" value="UniProtKB-SubCell"/>
</dbReference>
<dbReference type="EMBL" id="JAUIZM010000003">
    <property type="protein sequence ID" value="KAK1394988.1"/>
    <property type="molecule type" value="Genomic_DNA"/>
</dbReference>
<protein>
    <submittedName>
        <fullName evidence="6">Glucuronoxylan 4-O-methyltransferase 1</fullName>
    </submittedName>
</protein>
<reference evidence="6" key="2">
    <citation type="submission" date="2023-05" db="EMBL/GenBank/DDBJ databases">
        <authorList>
            <person name="Schelkunov M.I."/>
        </authorList>
    </citation>
    <scope>NUCLEOTIDE SEQUENCE</scope>
    <source>
        <strain evidence="6">Hsosn_3</strain>
        <tissue evidence="6">Leaf</tissue>
    </source>
</reference>
<dbReference type="Pfam" id="PF21729">
    <property type="entry name" value="IRX15_IRX15L_GXM"/>
    <property type="match status" value="1"/>
</dbReference>
<keyword evidence="4 5" id="KW-0472">Membrane</keyword>
<proteinExistence type="predicted"/>
<gene>
    <name evidence="6" type="ORF">POM88_014044</name>
</gene>
<name>A0AAD8J0Z5_9APIA</name>
<keyword evidence="7" id="KW-1185">Reference proteome</keyword>
<organism evidence="6 7">
    <name type="scientific">Heracleum sosnowskyi</name>
    <dbReference type="NCBI Taxonomy" id="360622"/>
    <lineage>
        <taxon>Eukaryota</taxon>
        <taxon>Viridiplantae</taxon>
        <taxon>Streptophyta</taxon>
        <taxon>Embryophyta</taxon>
        <taxon>Tracheophyta</taxon>
        <taxon>Spermatophyta</taxon>
        <taxon>Magnoliopsida</taxon>
        <taxon>eudicotyledons</taxon>
        <taxon>Gunneridae</taxon>
        <taxon>Pentapetalae</taxon>
        <taxon>asterids</taxon>
        <taxon>campanulids</taxon>
        <taxon>Apiales</taxon>
        <taxon>Apiaceae</taxon>
        <taxon>Apioideae</taxon>
        <taxon>apioid superclade</taxon>
        <taxon>Tordylieae</taxon>
        <taxon>Tordyliinae</taxon>
        <taxon>Heracleum</taxon>
    </lineage>
</organism>
<dbReference type="InterPro" id="IPR006514">
    <property type="entry name" value="IRX15/GXM/AGM"/>
</dbReference>
<evidence type="ECO:0000256" key="3">
    <source>
        <dbReference type="ARBA" id="ARBA00022989"/>
    </source>
</evidence>
<dbReference type="GO" id="GO:0045492">
    <property type="term" value="P:xylan biosynthetic process"/>
    <property type="evidence" value="ECO:0007669"/>
    <property type="project" value="InterPro"/>
</dbReference>
<keyword evidence="3 5" id="KW-1133">Transmembrane helix</keyword>
<dbReference type="Gene3D" id="3.40.50.150">
    <property type="entry name" value="Vaccinia Virus protein VP39"/>
    <property type="match status" value="1"/>
</dbReference>
<dbReference type="InterPro" id="IPR029063">
    <property type="entry name" value="SAM-dependent_MTases_sf"/>
</dbReference>
<evidence type="ECO:0000256" key="5">
    <source>
        <dbReference type="SAM" id="Phobius"/>
    </source>
</evidence>
<evidence type="ECO:0000256" key="2">
    <source>
        <dbReference type="ARBA" id="ARBA00022692"/>
    </source>
</evidence>
<feature type="transmembrane region" description="Helical" evidence="5">
    <location>
        <begin position="17"/>
        <end position="37"/>
    </location>
</feature>
<reference evidence="6" key="1">
    <citation type="submission" date="2023-02" db="EMBL/GenBank/DDBJ databases">
        <title>Genome of toxic invasive species Heracleum sosnowskyi carries increased number of genes despite the absence of recent whole-genome duplications.</title>
        <authorList>
            <person name="Schelkunov M."/>
            <person name="Shtratnikova V."/>
            <person name="Makarenko M."/>
            <person name="Klepikova A."/>
            <person name="Omelchenko D."/>
            <person name="Novikova G."/>
            <person name="Obukhova E."/>
            <person name="Bogdanov V."/>
            <person name="Penin A."/>
            <person name="Logacheva M."/>
        </authorList>
    </citation>
    <scope>NUCLEOTIDE SEQUENCE</scope>
    <source>
        <strain evidence="6">Hsosn_3</strain>
        <tissue evidence="6">Leaf</tissue>
    </source>
</reference>
<keyword evidence="2 5" id="KW-0812">Transmembrane</keyword>
<evidence type="ECO:0000256" key="1">
    <source>
        <dbReference type="ARBA" id="ARBA00004194"/>
    </source>
</evidence>
<comment type="caution">
    <text evidence="6">The sequence shown here is derived from an EMBL/GenBank/DDBJ whole genome shotgun (WGS) entry which is preliminary data.</text>
</comment>
<sequence>MKNNDPVRLIIKEKSKYLIFGVAGLIACGLFISTLMLNINSPLICSFAGSRIIMAHTQLEAILHYATSHNVPEQSKAEIKLSYDVLRERAPCNFLVFGLGHDSQMWHAFNQGGKTLFLEEDPKWLKKVLQEAPFLNGKFIKYRTQLSEADELLKSYKFDPDCHPAKGIPLKENEKCKLALNMLPDEVYNTEWDLIMIDAPKGYFAEAPGRMAAIYSAAVMARNRKGSGGTHVYLHDVDRKTEKRYAEEFLCKKNLVKGEGRLWHFLIPPTVNSTATKSYAFC</sequence>
<dbReference type="NCBIfam" id="TIGR01627">
    <property type="entry name" value="A_thal_3515"/>
    <property type="match status" value="1"/>
</dbReference>
<dbReference type="PANTHER" id="PTHR31444">
    <property type="entry name" value="OS11G0490100 PROTEIN"/>
    <property type="match status" value="1"/>
</dbReference>
<dbReference type="AlphaFoldDB" id="A0AAD8J0Z5"/>